<dbReference type="Proteomes" id="UP001596160">
    <property type="component" value="Unassembled WGS sequence"/>
</dbReference>
<dbReference type="PANTHER" id="PTHR43464:SF19">
    <property type="entry name" value="UBIQUINONE BIOSYNTHESIS O-METHYLTRANSFERASE, MITOCHONDRIAL"/>
    <property type="match status" value="1"/>
</dbReference>
<evidence type="ECO:0000256" key="2">
    <source>
        <dbReference type="ARBA" id="ARBA00022679"/>
    </source>
</evidence>
<evidence type="ECO:0000313" key="5">
    <source>
        <dbReference type="EMBL" id="MFC5152424.1"/>
    </source>
</evidence>
<dbReference type="CDD" id="cd02440">
    <property type="entry name" value="AdoMet_MTases"/>
    <property type="match status" value="1"/>
</dbReference>
<evidence type="ECO:0000256" key="3">
    <source>
        <dbReference type="ARBA" id="ARBA00022691"/>
    </source>
</evidence>
<dbReference type="GO" id="GO:0032259">
    <property type="term" value="P:methylation"/>
    <property type="evidence" value="ECO:0007669"/>
    <property type="project" value="UniProtKB-KW"/>
</dbReference>
<dbReference type="Gene3D" id="3.40.50.150">
    <property type="entry name" value="Vaccinia Virus protein VP39"/>
    <property type="match status" value="1"/>
</dbReference>
<keyword evidence="6" id="KW-1185">Reference proteome</keyword>
<accession>A0ABW0AIU1</accession>
<name>A0ABW0AIU1_9ACTN</name>
<dbReference type="Gene3D" id="2.20.130.10">
    <property type="entry name" value="CAC2371-like domains"/>
    <property type="match status" value="1"/>
</dbReference>
<evidence type="ECO:0000313" key="6">
    <source>
        <dbReference type="Proteomes" id="UP001596160"/>
    </source>
</evidence>
<keyword evidence="3" id="KW-0949">S-adenosyl-L-methionine</keyword>
<comment type="caution">
    <text evidence="5">The sequence shown here is derived from an EMBL/GenBank/DDBJ whole genome shotgun (WGS) entry which is preliminary data.</text>
</comment>
<dbReference type="Pfam" id="PF13649">
    <property type="entry name" value="Methyltransf_25"/>
    <property type="match status" value="1"/>
</dbReference>
<reference evidence="6" key="1">
    <citation type="journal article" date="2019" name="Int. J. Syst. Evol. Microbiol.">
        <title>The Global Catalogue of Microorganisms (GCM) 10K type strain sequencing project: providing services to taxonomists for standard genome sequencing and annotation.</title>
        <authorList>
            <consortium name="The Broad Institute Genomics Platform"/>
            <consortium name="The Broad Institute Genome Sequencing Center for Infectious Disease"/>
            <person name="Wu L."/>
            <person name="Ma J."/>
        </authorList>
    </citation>
    <scope>NUCLEOTIDE SEQUENCE [LARGE SCALE GENOMIC DNA]</scope>
    <source>
        <strain evidence="6">PCU 266</strain>
    </source>
</reference>
<proteinExistence type="predicted"/>
<keyword evidence="2" id="KW-0808">Transferase</keyword>
<dbReference type="GO" id="GO:0008168">
    <property type="term" value="F:methyltransferase activity"/>
    <property type="evidence" value="ECO:0007669"/>
    <property type="project" value="UniProtKB-KW"/>
</dbReference>
<dbReference type="RefSeq" id="WP_344478305.1">
    <property type="nucleotide sequence ID" value="NZ_BAAASB010000009.1"/>
</dbReference>
<protein>
    <submittedName>
        <fullName evidence="5">Class I SAM-dependent DNA methyltransferase</fullName>
    </submittedName>
</protein>
<dbReference type="SUPFAM" id="SSF53335">
    <property type="entry name" value="S-adenosyl-L-methionine-dependent methyltransferases"/>
    <property type="match status" value="1"/>
</dbReference>
<dbReference type="PANTHER" id="PTHR43464">
    <property type="entry name" value="METHYLTRANSFERASE"/>
    <property type="match status" value="1"/>
</dbReference>
<dbReference type="InterPro" id="IPR029063">
    <property type="entry name" value="SAM-dependent_MTases_sf"/>
</dbReference>
<keyword evidence="1 5" id="KW-0489">Methyltransferase</keyword>
<dbReference type="EMBL" id="JBHSKP010000006">
    <property type="protein sequence ID" value="MFC5152424.1"/>
    <property type="molecule type" value="Genomic_DNA"/>
</dbReference>
<evidence type="ECO:0000259" key="4">
    <source>
        <dbReference type="Pfam" id="PF13649"/>
    </source>
</evidence>
<feature type="domain" description="Methyltransferase" evidence="4">
    <location>
        <begin position="43"/>
        <end position="133"/>
    </location>
</feature>
<sequence>MYGAQLAALYDALYQARGKDYAEEAEYLTDTVRARVPAAASLLDVGCGTGAHLETFAGRFGHVEGLELSEEMLQEARRRLPDTPLHQGDMRDFTLDRRFDVIACLFGSVGHAADQDELRRTFACFARHLTPGGLVVIEPWWFAETYLDNYVSGDVVTPDHRTIARVSHTRREGPGSRMSVHYLVADQDTGITSFTEEYTHRLFTRDEYTAALRAAGLEPEYLPDVQSGRGLFLATVKES</sequence>
<organism evidence="5 6">
    <name type="scientific">Streptomyces amakusaensis</name>
    <dbReference type="NCBI Taxonomy" id="67271"/>
    <lineage>
        <taxon>Bacteria</taxon>
        <taxon>Bacillati</taxon>
        <taxon>Actinomycetota</taxon>
        <taxon>Actinomycetes</taxon>
        <taxon>Kitasatosporales</taxon>
        <taxon>Streptomycetaceae</taxon>
        <taxon>Streptomyces</taxon>
    </lineage>
</organism>
<dbReference type="InterPro" id="IPR041698">
    <property type="entry name" value="Methyltransf_25"/>
</dbReference>
<evidence type="ECO:0000256" key="1">
    <source>
        <dbReference type="ARBA" id="ARBA00022603"/>
    </source>
</evidence>
<gene>
    <name evidence="5" type="ORF">ACFPRH_11825</name>
</gene>